<reference evidence="1" key="1">
    <citation type="submission" date="2014-03" db="EMBL/GenBank/DDBJ databases">
        <title>The sialotranscriptome of Amblyomma triste, Amblyomma parvum and Amblyomma cajennense ticks, uncovered by 454-based RNA-seq.</title>
        <authorList>
            <person name="Garcia G.R."/>
            <person name="Gardinassi L.G."/>
            <person name="Ribeiro J.M."/>
            <person name="Anatriello E."/>
            <person name="Ferreira B.R."/>
            <person name="Moreira H.N."/>
            <person name="Mafra C."/>
            <person name="Olegario M.M."/>
            <person name="Szabo P.J."/>
            <person name="Miranda-Santos I.K."/>
            <person name="Maruyama S.R."/>
        </authorList>
    </citation>
    <scope>NUCLEOTIDE SEQUENCE</scope>
    <source>
        <strain evidence="1">Mato Grasso do Sul</strain>
        <tissue evidence="1">Salivary glands</tissue>
    </source>
</reference>
<accession>A0A023G3C9</accession>
<organism evidence="1">
    <name type="scientific">Amblyomma triste</name>
    <name type="common">Neotropical tick</name>
    <dbReference type="NCBI Taxonomy" id="251400"/>
    <lineage>
        <taxon>Eukaryota</taxon>
        <taxon>Metazoa</taxon>
        <taxon>Ecdysozoa</taxon>
        <taxon>Arthropoda</taxon>
        <taxon>Chelicerata</taxon>
        <taxon>Arachnida</taxon>
        <taxon>Acari</taxon>
        <taxon>Parasitiformes</taxon>
        <taxon>Ixodida</taxon>
        <taxon>Ixodoidea</taxon>
        <taxon>Ixodidae</taxon>
        <taxon>Amblyomminae</taxon>
        <taxon>Amblyomma</taxon>
    </lineage>
</organism>
<dbReference type="EMBL" id="GBBM01007124">
    <property type="protein sequence ID" value="JAC28294.1"/>
    <property type="molecule type" value="mRNA"/>
</dbReference>
<protein>
    <submittedName>
        <fullName evidence="1">Putative secreted protein</fullName>
    </submittedName>
</protein>
<proteinExistence type="evidence at transcript level"/>
<dbReference type="AlphaFoldDB" id="A0A023G3C9"/>
<evidence type="ECO:0000313" key="1">
    <source>
        <dbReference type="EMBL" id="JAC28294.1"/>
    </source>
</evidence>
<sequence>MCTFAFCSLSRSAFVFLSSNVIILFPPAPATALPSAFSLSSLCASVSFRAVFCCLLTASTLSLLPSRTPPRSSTPLFSSYILGGSADFASCFITRCCLLTSFVHVLSSSELSSSLELPLPSPPSTGLSKSMMSFLCFSASSFRFFCRLSRLFTSGSKSLYSSLAGSTSKSGFSNIALNLESPRRAVFGAFFGACFCVPSDSAASWSFLASSRLTVGSFDLLSTRFFLDASSVSLIFFSGIHRRRMAAPELWPCDRAAHPGSSHACKLGGGWFPQGVPDQGPLAPSA</sequence>
<name>A0A023G3C9_AMBTT</name>